<evidence type="ECO:0000313" key="4">
    <source>
        <dbReference type="Proteomes" id="UP000186817"/>
    </source>
</evidence>
<evidence type="ECO:0000256" key="1">
    <source>
        <dbReference type="SAM" id="Coils"/>
    </source>
</evidence>
<dbReference type="OrthoDB" id="447138at2759"/>
<dbReference type="EMBL" id="LSRX01000230">
    <property type="protein sequence ID" value="OLQ03679.1"/>
    <property type="molecule type" value="Genomic_DNA"/>
</dbReference>
<evidence type="ECO:0000256" key="2">
    <source>
        <dbReference type="SAM" id="MobiDB-lite"/>
    </source>
</evidence>
<dbReference type="Proteomes" id="UP000186817">
    <property type="component" value="Unassembled WGS sequence"/>
</dbReference>
<protein>
    <submittedName>
        <fullName evidence="3">Uncharacterized protein</fullName>
    </submittedName>
</protein>
<feature type="coiled-coil region" evidence="1">
    <location>
        <begin position="233"/>
        <end position="260"/>
    </location>
</feature>
<gene>
    <name evidence="3" type="ORF">AK812_SmicGene13358</name>
</gene>
<keyword evidence="1" id="KW-0175">Coiled coil</keyword>
<accession>A0A1Q9E8C9</accession>
<reference evidence="3 4" key="1">
    <citation type="submission" date="2016-02" db="EMBL/GenBank/DDBJ databases">
        <title>Genome analysis of coral dinoflagellate symbionts highlights evolutionary adaptations to a symbiotic lifestyle.</title>
        <authorList>
            <person name="Aranda M."/>
            <person name="Li Y."/>
            <person name="Liew Y.J."/>
            <person name="Baumgarten S."/>
            <person name="Simakov O."/>
            <person name="Wilson M."/>
            <person name="Piel J."/>
            <person name="Ashoor H."/>
            <person name="Bougouffa S."/>
            <person name="Bajic V.B."/>
            <person name="Ryu T."/>
            <person name="Ravasi T."/>
            <person name="Bayer T."/>
            <person name="Micklem G."/>
            <person name="Kim H."/>
            <person name="Bhak J."/>
            <person name="Lajeunesse T.C."/>
            <person name="Voolstra C.R."/>
        </authorList>
    </citation>
    <scope>NUCLEOTIDE SEQUENCE [LARGE SCALE GENOMIC DNA]</scope>
    <source>
        <strain evidence="3 4">CCMP2467</strain>
    </source>
</reference>
<sequence>MLSSGLLADPTWLRDWNGQRTTHQNSLYGVLWHSRRTQLAMDGFHAAAVASQELLEKPLLPARYEAQSASSRAAAVKRPGYPMQSASCVVRWLAQFVRHKVMIIVFLGPSTGTLEMRPYNTDDAETLDIITRPGTLVVLRPDLLSHKHFSNGRSMAISAFFLQNERKSRANKRHDSPKKQKSAEDGVTMSALRTLLAEQSHALLQAQQVQITAALSSFEERQSTRLDKVEETIQAQGSTVAEVQRDLQALQDRLAKVEQSGVQPGGSGPDRKWTLVFGGWLPDTRRAILLHQLEGALQGVKVRDSLDADPFTTGARRSVALCQFKRRANEADPDVRQRMLHVLQVVNASKVQLEGSQKPLWAAFSKTPAERGRAALAAVVRKAVMRFGPHRQGDLDVEYTSGRSWIRDDQISGVGAPPQEVHQARIVNTKGGEGWIDEKTLSKWLEVDIAELKSLIDEHKF</sequence>
<feature type="region of interest" description="Disordered" evidence="2">
    <location>
        <begin position="167"/>
        <end position="187"/>
    </location>
</feature>
<dbReference type="AlphaFoldDB" id="A0A1Q9E8C9"/>
<proteinExistence type="predicted"/>
<evidence type="ECO:0000313" key="3">
    <source>
        <dbReference type="EMBL" id="OLQ03679.1"/>
    </source>
</evidence>
<organism evidence="3 4">
    <name type="scientific">Symbiodinium microadriaticum</name>
    <name type="common">Dinoflagellate</name>
    <name type="synonym">Zooxanthella microadriatica</name>
    <dbReference type="NCBI Taxonomy" id="2951"/>
    <lineage>
        <taxon>Eukaryota</taxon>
        <taxon>Sar</taxon>
        <taxon>Alveolata</taxon>
        <taxon>Dinophyceae</taxon>
        <taxon>Suessiales</taxon>
        <taxon>Symbiodiniaceae</taxon>
        <taxon>Symbiodinium</taxon>
    </lineage>
</organism>
<keyword evidence="4" id="KW-1185">Reference proteome</keyword>
<name>A0A1Q9E8C9_SYMMI</name>
<feature type="compositionally biased region" description="Basic and acidic residues" evidence="2">
    <location>
        <begin position="167"/>
        <end position="184"/>
    </location>
</feature>
<comment type="caution">
    <text evidence="3">The sequence shown here is derived from an EMBL/GenBank/DDBJ whole genome shotgun (WGS) entry which is preliminary data.</text>
</comment>